<dbReference type="OrthoDB" id="1656124at2"/>
<dbReference type="InterPro" id="IPR014756">
    <property type="entry name" value="Ig_E-set"/>
</dbReference>
<evidence type="ECO:0000259" key="2">
    <source>
        <dbReference type="PROSITE" id="PS50234"/>
    </source>
</evidence>
<dbReference type="SMART" id="SM00327">
    <property type="entry name" value="VWA"/>
    <property type="match status" value="1"/>
</dbReference>
<organism evidence="3 4">
    <name type="scientific">Paenibacillus lutrae</name>
    <dbReference type="NCBI Taxonomy" id="2078573"/>
    <lineage>
        <taxon>Bacteria</taxon>
        <taxon>Bacillati</taxon>
        <taxon>Bacillota</taxon>
        <taxon>Bacilli</taxon>
        <taxon>Bacillales</taxon>
        <taxon>Paenibacillaceae</taxon>
        <taxon>Paenibacillus</taxon>
    </lineage>
</organism>
<dbReference type="CDD" id="cd00102">
    <property type="entry name" value="IPT"/>
    <property type="match status" value="8"/>
</dbReference>
<dbReference type="EMBL" id="RHLK01000013">
    <property type="protein sequence ID" value="MVP01555.1"/>
    <property type="molecule type" value="Genomic_DNA"/>
</dbReference>
<evidence type="ECO:0000313" key="4">
    <source>
        <dbReference type="Proteomes" id="UP000490800"/>
    </source>
</evidence>
<dbReference type="Gene3D" id="2.60.40.10">
    <property type="entry name" value="Immunoglobulins"/>
    <property type="match status" value="11"/>
</dbReference>
<name>A0A7X3K0Y2_9BACL</name>
<dbReference type="RefSeq" id="WP_157338002.1">
    <property type="nucleotide sequence ID" value="NZ_RHLK01000013.1"/>
</dbReference>
<dbReference type="PANTHER" id="PTHR46769:SF2">
    <property type="entry name" value="FIBROCYSTIN-L ISOFORM 2 PRECURSOR-RELATED"/>
    <property type="match status" value="1"/>
</dbReference>
<dbReference type="Proteomes" id="UP000490800">
    <property type="component" value="Unassembled WGS sequence"/>
</dbReference>
<keyword evidence="4" id="KW-1185">Reference proteome</keyword>
<dbReference type="InterPro" id="IPR002909">
    <property type="entry name" value="IPT_dom"/>
</dbReference>
<dbReference type="InterPro" id="IPR002035">
    <property type="entry name" value="VWF_A"/>
</dbReference>
<evidence type="ECO:0000313" key="3">
    <source>
        <dbReference type="EMBL" id="MVP01555.1"/>
    </source>
</evidence>
<keyword evidence="1" id="KW-0732">Signal</keyword>
<proteinExistence type="predicted"/>
<dbReference type="PROSITE" id="PS50234">
    <property type="entry name" value="VWFA"/>
    <property type="match status" value="1"/>
</dbReference>
<reference evidence="3 4" key="1">
    <citation type="journal article" date="2019" name="Microorganisms">
        <title>Paenibacillus lutrae sp. nov., A Chitinolytic Species Isolated from A River Otter in Castril Natural Park, Granada, Spain.</title>
        <authorList>
            <person name="Rodriguez M."/>
            <person name="Reina J.C."/>
            <person name="Bejar V."/>
            <person name="Llamas I."/>
        </authorList>
    </citation>
    <scope>NUCLEOTIDE SEQUENCE [LARGE SCALE GENOMIC DNA]</scope>
    <source>
        <strain evidence="3 4">N10</strain>
    </source>
</reference>
<evidence type="ECO:0000256" key="1">
    <source>
        <dbReference type="ARBA" id="ARBA00022729"/>
    </source>
</evidence>
<dbReference type="InterPro" id="IPR052387">
    <property type="entry name" value="Fibrocystin"/>
</dbReference>
<dbReference type="Pfam" id="PF01833">
    <property type="entry name" value="TIG"/>
    <property type="match status" value="11"/>
</dbReference>
<accession>A0A7X3K0Y2</accession>
<sequence>MKKMMVRTINLFLSLLLVFTILPGYSSMASTDEIVRVTKTLNPTQILEGGESNVTLNIQGSDSVNVVKPNDIILIIDRSGSMDPKNNNGEDKMTNAKNSATGFIDLLDLTKHRVGVVDFASDVKFKDLSSNAADVKNYINGIKASGGTNTKLAIEKARELLSGHRAEAQPVILLLTDGEATEPAPVDNARRAALEQANGAKSEGIVFYTIALLKQNENPNTSAPNLLMKDMATTAQHHHFVLGSVGLAEIYRAIVEEIGMASAYDVTVKDTVASEFEIVPGSYKDNIPQPTVVGNTLTWSFNELKKETLTFNYKIRHKTGERVGHLSVGNEDIHVTFKDYLGAPHQSKVINPSIDVAYPAPQITSLVEDKGLVQGGETITIHGSNFRANPKVSFGNTEVSPVQFIDSTKIIVVAPPGTQGTADVKVTNEDGQYATSPYLYFANPEFLSVTPSQGGLTGGNEVVIAGKYFLPNPQVKFGQNDAIIKSSTTTQIVVTVPPGDAAGFIDIEITNPDNTNVKANSAYEYVEGPHIESVTPNQGSTKGGELVAIKGTYFTTGTIVKFNNTVLTTQFINETELNVTTPAWSKAETIKVTVVNPDKQEGSLENAYSYLNPAPTIESITPNTGLVSGGDLVSITGNDFMPGAKVLFKNKEMISSFIDSRHLRVRSPQWNQEEIVDIVVKNEDGQSALATNAFSFKLPQAAVLISLSPNSGPLAGGNQVSVKGANISSNSSLYVAGVKVSFVYVSSELVTFKAPVTTVPGKVDVKLVDTYSRESILQESYEYIAPLPLPVPVISNITPSETMRTGGEFIYVNGDSFQEGATVWLNDIKITAVSFINSKQLRFRAPVWDKEELVAVKVINPDNQYIVLIDGLNFKDPAPDPAPEIISLTPDSGEITGDYFVTINGKFFKSGAKVYFGSKELSASYLNDTQLRVRVPQWDLAGPVVVKVKNPDGLEASSNFTYTPPVLGPAPTIASFSPAQAPVAGGVLVLINGENFTAQSSVKFGDKVLIASFLSDKQLRVRVPAWPKAEKINVTVLNADGQAAVSNAGFEYIPAPAAVITNLTPNHMQVDLGDFVIINGENFEAGTKIYFGDKAVTVSFLSDKQLRVRAPIWGTAEVISIKAVNPDGQVTTLANGFTFDPIPMKPAPVITTLSPNHALQSGGDLIYINGSNFIDGAKVSIDGGNPIAASFFGTSQLRFRLPASSKVGPVDVRVINPDGQFAILANGFTFDAIPMKPAPTISTISPNNAVNTGGDLIYVNGSNFVEGAKVSIDGGGLISASFISSSQLRFRLPVSSKTGPVDIKVINPDGQTITLVGGFTYR</sequence>
<dbReference type="Pfam" id="PF00092">
    <property type="entry name" value="VWA"/>
    <property type="match status" value="1"/>
</dbReference>
<dbReference type="SUPFAM" id="SSF53300">
    <property type="entry name" value="vWA-like"/>
    <property type="match status" value="1"/>
</dbReference>
<dbReference type="PANTHER" id="PTHR46769">
    <property type="entry name" value="POLYCYSTIC KIDNEY AND HEPATIC DISEASE 1 (AUTOSOMAL RECESSIVE)-LIKE 1"/>
    <property type="match status" value="1"/>
</dbReference>
<dbReference type="InterPro" id="IPR036465">
    <property type="entry name" value="vWFA_dom_sf"/>
</dbReference>
<feature type="domain" description="VWFA" evidence="2">
    <location>
        <begin position="71"/>
        <end position="258"/>
    </location>
</feature>
<gene>
    <name evidence="3" type="ORF">EDM21_18850</name>
</gene>
<dbReference type="InterPro" id="IPR013783">
    <property type="entry name" value="Ig-like_fold"/>
</dbReference>
<protein>
    <submittedName>
        <fullName evidence="3">VWA domain-containing protein</fullName>
    </submittedName>
</protein>
<comment type="caution">
    <text evidence="3">The sequence shown here is derived from an EMBL/GenBank/DDBJ whole genome shotgun (WGS) entry which is preliminary data.</text>
</comment>
<dbReference type="SMART" id="SM00429">
    <property type="entry name" value="IPT"/>
    <property type="match status" value="9"/>
</dbReference>
<dbReference type="CDD" id="cd00198">
    <property type="entry name" value="vWFA"/>
    <property type="match status" value="1"/>
</dbReference>
<dbReference type="Gene3D" id="3.40.50.410">
    <property type="entry name" value="von Willebrand factor, type A domain"/>
    <property type="match status" value="1"/>
</dbReference>
<dbReference type="SUPFAM" id="SSF81296">
    <property type="entry name" value="E set domains"/>
    <property type="match status" value="11"/>
</dbReference>